<feature type="repeat" description="Solcar" evidence="7">
    <location>
        <begin position="30"/>
        <end position="115"/>
    </location>
</feature>
<keyword evidence="3 8" id="KW-0813">Transport</keyword>
<evidence type="ECO:0000256" key="8">
    <source>
        <dbReference type="RuleBase" id="RU000488"/>
    </source>
</evidence>
<evidence type="ECO:0000313" key="10">
    <source>
        <dbReference type="WBParaSite" id="PDA_v2.g29031.t1"/>
    </source>
</evidence>
<dbReference type="PANTHER" id="PTHR24089">
    <property type="entry name" value="SOLUTE CARRIER FAMILY 25"/>
    <property type="match status" value="1"/>
</dbReference>
<keyword evidence="5" id="KW-0677">Repeat</keyword>
<accession>A0A914QNS0</accession>
<keyword evidence="4 7" id="KW-0812">Transmembrane</keyword>
<comment type="subcellular location">
    <subcellularLocation>
        <location evidence="1">Membrane</location>
        <topology evidence="1">Multi-pass membrane protein</topology>
    </subcellularLocation>
</comment>
<dbReference type="PROSITE" id="PS50920">
    <property type="entry name" value="SOLCAR"/>
    <property type="match status" value="2"/>
</dbReference>
<reference evidence="10" key="1">
    <citation type="submission" date="2022-11" db="UniProtKB">
        <authorList>
            <consortium name="WormBaseParasite"/>
        </authorList>
    </citation>
    <scope>IDENTIFICATION</scope>
</reference>
<dbReference type="WBParaSite" id="PDA_v2.g29031.t1">
    <property type="protein sequence ID" value="PDA_v2.g29031.t1"/>
    <property type="gene ID" value="PDA_v2.g29031"/>
</dbReference>
<organism evidence="9 10">
    <name type="scientific">Panagrolaimus davidi</name>
    <dbReference type="NCBI Taxonomy" id="227884"/>
    <lineage>
        <taxon>Eukaryota</taxon>
        <taxon>Metazoa</taxon>
        <taxon>Ecdysozoa</taxon>
        <taxon>Nematoda</taxon>
        <taxon>Chromadorea</taxon>
        <taxon>Rhabditida</taxon>
        <taxon>Tylenchina</taxon>
        <taxon>Panagrolaimomorpha</taxon>
        <taxon>Panagrolaimoidea</taxon>
        <taxon>Panagrolaimidae</taxon>
        <taxon>Panagrolaimus</taxon>
    </lineage>
</organism>
<evidence type="ECO:0000256" key="5">
    <source>
        <dbReference type="ARBA" id="ARBA00022737"/>
    </source>
</evidence>
<evidence type="ECO:0000256" key="1">
    <source>
        <dbReference type="ARBA" id="ARBA00004141"/>
    </source>
</evidence>
<dbReference type="Gene3D" id="1.50.40.10">
    <property type="entry name" value="Mitochondrial carrier domain"/>
    <property type="match status" value="1"/>
</dbReference>
<keyword evidence="9" id="KW-1185">Reference proteome</keyword>
<keyword evidence="6 7" id="KW-0472">Membrane</keyword>
<comment type="similarity">
    <text evidence="2 8">Belongs to the mitochondrial carrier (TC 2.A.29) family.</text>
</comment>
<evidence type="ECO:0000256" key="2">
    <source>
        <dbReference type="ARBA" id="ARBA00006375"/>
    </source>
</evidence>
<dbReference type="Pfam" id="PF00153">
    <property type="entry name" value="Mito_carr"/>
    <property type="match status" value="2"/>
</dbReference>
<dbReference type="GO" id="GO:0016020">
    <property type="term" value="C:membrane"/>
    <property type="evidence" value="ECO:0007669"/>
    <property type="project" value="UniProtKB-SubCell"/>
</dbReference>
<evidence type="ECO:0000313" key="9">
    <source>
        <dbReference type="Proteomes" id="UP000887578"/>
    </source>
</evidence>
<feature type="repeat" description="Solcar" evidence="7">
    <location>
        <begin position="124"/>
        <end position="210"/>
    </location>
</feature>
<dbReference type="SUPFAM" id="SSF103506">
    <property type="entry name" value="Mitochondrial carrier"/>
    <property type="match status" value="1"/>
</dbReference>
<evidence type="ECO:0000256" key="3">
    <source>
        <dbReference type="ARBA" id="ARBA00022448"/>
    </source>
</evidence>
<dbReference type="Proteomes" id="UP000887578">
    <property type="component" value="Unplaced"/>
</dbReference>
<dbReference type="PRINTS" id="PR00926">
    <property type="entry name" value="MITOCARRIER"/>
</dbReference>
<proteinExistence type="inferred from homology"/>
<dbReference type="InterPro" id="IPR018108">
    <property type="entry name" value="MCP_transmembrane"/>
</dbReference>
<dbReference type="AlphaFoldDB" id="A0A914QNS0"/>
<evidence type="ECO:0000256" key="6">
    <source>
        <dbReference type="ARBA" id="ARBA00023136"/>
    </source>
</evidence>
<dbReference type="InterPro" id="IPR002067">
    <property type="entry name" value="MCP"/>
</dbReference>
<evidence type="ECO:0000256" key="4">
    <source>
        <dbReference type="ARBA" id="ARBA00022692"/>
    </source>
</evidence>
<evidence type="ECO:0000256" key="7">
    <source>
        <dbReference type="PROSITE-ProRule" id="PRU00282"/>
    </source>
</evidence>
<name>A0A914QNS0_9BILA</name>
<sequence>MARVIPYAALQFSAHEEYKILFHVDKDGQRTPIKRYIAGSMAALTATIITYPLDTAKALLSVSSKVEYPNLSSVFVKTYKEAGLKTFYRGIYPTVLGVIPYAGTSFFTFETLKLFYKEETGKDVNPIFRLMFGAVAGLCGQTSSYPLDIVRRRMQTGRIPRDQGILVSLYQIWKHEGIQKGLYKGLSMNWIKGPIAVGISFTTYDHVFPLLKGLATGTSSPKDSSQN</sequence>
<dbReference type="InterPro" id="IPR023395">
    <property type="entry name" value="MCP_dom_sf"/>
</dbReference>
<dbReference type="GO" id="GO:0055085">
    <property type="term" value="P:transmembrane transport"/>
    <property type="evidence" value="ECO:0007669"/>
    <property type="project" value="InterPro"/>
</dbReference>
<protein>
    <submittedName>
        <fullName evidence="10">Mitochondrial carrier protein</fullName>
    </submittedName>
</protein>